<protein>
    <submittedName>
        <fullName evidence="1">Uncharacterized protein</fullName>
    </submittedName>
</protein>
<proteinExistence type="predicted"/>
<organism evidence="1 2">
    <name type="scientific">Persea americana</name>
    <name type="common">Avocado</name>
    <dbReference type="NCBI Taxonomy" id="3435"/>
    <lineage>
        <taxon>Eukaryota</taxon>
        <taxon>Viridiplantae</taxon>
        <taxon>Streptophyta</taxon>
        <taxon>Embryophyta</taxon>
        <taxon>Tracheophyta</taxon>
        <taxon>Spermatophyta</taxon>
        <taxon>Magnoliopsida</taxon>
        <taxon>Magnoliidae</taxon>
        <taxon>Laurales</taxon>
        <taxon>Lauraceae</taxon>
        <taxon>Persea</taxon>
    </lineage>
</organism>
<dbReference type="Proteomes" id="UP001234297">
    <property type="component" value="Chromosome 5"/>
</dbReference>
<comment type="caution">
    <text evidence="1">The sequence shown here is derived from an EMBL/GenBank/DDBJ whole genome shotgun (WGS) entry which is preliminary data.</text>
</comment>
<sequence>MATAMIDRPGEDGADASERLKRVVEENPVLVFGQRGCFMCHVVNRLLLGHGVKAVVWEVEEGEESSLVQEIAMMPGDQRLQFPAVFIGGRFVGGIDRLISLHISGDLVPILKEAGALWL</sequence>
<evidence type="ECO:0000313" key="2">
    <source>
        <dbReference type="Proteomes" id="UP001234297"/>
    </source>
</evidence>
<accession>A0ACC2LZL6</accession>
<dbReference type="EMBL" id="CM056813">
    <property type="protein sequence ID" value="KAJ8638835.1"/>
    <property type="molecule type" value="Genomic_DNA"/>
</dbReference>
<keyword evidence="2" id="KW-1185">Reference proteome</keyword>
<reference evidence="1 2" key="1">
    <citation type="journal article" date="2022" name="Hortic Res">
        <title>A haplotype resolved chromosomal level avocado genome allows analysis of novel avocado genes.</title>
        <authorList>
            <person name="Nath O."/>
            <person name="Fletcher S.J."/>
            <person name="Hayward A."/>
            <person name="Shaw L.M."/>
            <person name="Masouleh A.K."/>
            <person name="Furtado A."/>
            <person name="Henry R.J."/>
            <person name="Mitter N."/>
        </authorList>
    </citation>
    <scope>NUCLEOTIDE SEQUENCE [LARGE SCALE GENOMIC DNA]</scope>
    <source>
        <strain evidence="2">cv. Hass</strain>
    </source>
</reference>
<gene>
    <name evidence="1" type="ORF">MRB53_015529</name>
</gene>
<name>A0ACC2LZL6_PERAE</name>
<evidence type="ECO:0000313" key="1">
    <source>
        <dbReference type="EMBL" id="KAJ8638835.1"/>
    </source>
</evidence>